<evidence type="ECO:0000256" key="1">
    <source>
        <dbReference type="SAM" id="Phobius"/>
    </source>
</evidence>
<evidence type="ECO:0000313" key="2">
    <source>
        <dbReference type="EMBL" id="KRH93308.1"/>
    </source>
</evidence>
<keyword evidence="1" id="KW-0472">Membrane</keyword>
<keyword evidence="1" id="KW-1133">Transmembrane helix</keyword>
<protein>
    <submittedName>
        <fullName evidence="2">Putative transposable element</fullName>
    </submittedName>
</protein>
<sequence length="100" mass="11702">MQPFIMFFLYFSRCFYLFLSNSILSMKTLFLFIFLSILSSGRRLFININGEVPLARWYEIFTASVAFFTNGSHLFFEKLPSFLSFDMNVLFVCSTQPVVS</sequence>
<name>A0A0R0LV67_9MICR</name>
<reference evidence="2 3" key="1">
    <citation type="submission" date="2015-07" db="EMBL/GenBank/DDBJ databases">
        <title>The genome of Pseudoloma neurophilia, a relevant intracellular parasite of the zebrafish.</title>
        <authorList>
            <person name="Ndikumana S."/>
            <person name="Pelin A."/>
            <person name="Sanders J."/>
            <person name="Corradi N."/>
        </authorList>
    </citation>
    <scope>NUCLEOTIDE SEQUENCE [LARGE SCALE GENOMIC DNA]</scope>
    <source>
        <strain evidence="2 3">MK1</strain>
    </source>
</reference>
<organism evidence="2 3">
    <name type="scientific">Pseudoloma neurophilia</name>
    <dbReference type="NCBI Taxonomy" id="146866"/>
    <lineage>
        <taxon>Eukaryota</taxon>
        <taxon>Fungi</taxon>
        <taxon>Fungi incertae sedis</taxon>
        <taxon>Microsporidia</taxon>
        <taxon>Pseudoloma</taxon>
    </lineage>
</organism>
<accession>A0A0R0LV67</accession>
<dbReference type="EMBL" id="LGUB01000393">
    <property type="protein sequence ID" value="KRH93308.1"/>
    <property type="molecule type" value="Genomic_DNA"/>
</dbReference>
<feature type="transmembrane region" description="Helical" evidence="1">
    <location>
        <begin position="15"/>
        <end position="38"/>
    </location>
</feature>
<keyword evidence="3" id="KW-1185">Reference proteome</keyword>
<dbReference type="Proteomes" id="UP000051530">
    <property type="component" value="Unassembled WGS sequence"/>
</dbReference>
<comment type="caution">
    <text evidence="2">The sequence shown here is derived from an EMBL/GenBank/DDBJ whole genome shotgun (WGS) entry which is preliminary data.</text>
</comment>
<dbReference type="AlphaFoldDB" id="A0A0R0LV67"/>
<keyword evidence="1" id="KW-0812">Transmembrane</keyword>
<proteinExistence type="predicted"/>
<evidence type="ECO:0000313" key="3">
    <source>
        <dbReference type="Proteomes" id="UP000051530"/>
    </source>
</evidence>
<dbReference type="VEuPathDB" id="MicrosporidiaDB:M153_11240002758"/>
<gene>
    <name evidence="2" type="ORF">M153_11240002758</name>
</gene>